<comment type="caution">
    <text evidence="1">The sequence shown here is derived from an EMBL/GenBank/DDBJ whole genome shotgun (WGS) entry which is preliminary data.</text>
</comment>
<dbReference type="InterPro" id="IPR006311">
    <property type="entry name" value="TAT_signal"/>
</dbReference>
<evidence type="ECO:0000313" key="1">
    <source>
        <dbReference type="EMBL" id="GAH50926.1"/>
    </source>
</evidence>
<dbReference type="PROSITE" id="PS51318">
    <property type="entry name" value="TAT"/>
    <property type="match status" value="1"/>
</dbReference>
<protein>
    <submittedName>
        <fullName evidence="1">Uncharacterized protein</fullName>
    </submittedName>
</protein>
<dbReference type="EMBL" id="BARU01015347">
    <property type="protein sequence ID" value="GAH50926.1"/>
    <property type="molecule type" value="Genomic_DNA"/>
</dbReference>
<organism evidence="1">
    <name type="scientific">marine sediment metagenome</name>
    <dbReference type="NCBI Taxonomy" id="412755"/>
    <lineage>
        <taxon>unclassified sequences</taxon>
        <taxon>metagenomes</taxon>
        <taxon>ecological metagenomes</taxon>
    </lineage>
</organism>
<proteinExistence type="predicted"/>
<dbReference type="AlphaFoldDB" id="X1FZ29"/>
<accession>X1FZ29</accession>
<gene>
    <name evidence="1" type="ORF">S03H2_26451</name>
</gene>
<name>X1FZ29_9ZZZZ</name>
<reference evidence="1" key="1">
    <citation type="journal article" date="2014" name="Front. Microbiol.">
        <title>High frequency of phylogenetically diverse reductive dehalogenase-homologous genes in deep subseafloor sedimentary metagenomes.</title>
        <authorList>
            <person name="Kawai M."/>
            <person name="Futagami T."/>
            <person name="Toyoda A."/>
            <person name="Takaki Y."/>
            <person name="Nishi S."/>
            <person name="Hori S."/>
            <person name="Arai W."/>
            <person name="Tsubouchi T."/>
            <person name="Morono Y."/>
            <person name="Uchiyama I."/>
            <person name="Ito T."/>
            <person name="Fujiyama A."/>
            <person name="Inagaki F."/>
            <person name="Takami H."/>
        </authorList>
    </citation>
    <scope>NUCLEOTIDE SEQUENCE</scope>
    <source>
        <strain evidence="1">Expedition CK06-06</strain>
    </source>
</reference>
<sequence>MTIDAGLSVAPTRRTLLVGTLGAAAGLLPAVARAADPEKVPALPGSGEAFEA</sequence>
<feature type="non-terminal residue" evidence="1">
    <location>
        <position position="52"/>
    </location>
</feature>